<dbReference type="Proteomes" id="UP000265520">
    <property type="component" value="Unassembled WGS sequence"/>
</dbReference>
<comment type="caution">
    <text evidence="2">The sequence shown here is derived from an EMBL/GenBank/DDBJ whole genome shotgun (WGS) entry which is preliminary data.</text>
</comment>
<feature type="compositionally biased region" description="Basic residues" evidence="1">
    <location>
        <begin position="1"/>
        <end position="10"/>
    </location>
</feature>
<evidence type="ECO:0000256" key="1">
    <source>
        <dbReference type="SAM" id="MobiDB-lite"/>
    </source>
</evidence>
<evidence type="ECO:0000313" key="3">
    <source>
        <dbReference type="Proteomes" id="UP000265520"/>
    </source>
</evidence>
<keyword evidence="3" id="KW-1185">Reference proteome</keyword>
<organism evidence="2 3">
    <name type="scientific">Trifolium medium</name>
    <dbReference type="NCBI Taxonomy" id="97028"/>
    <lineage>
        <taxon>Eukaryota</taxon>
        <taxon>Viridiplantae</taxon>
        <taxon>Streptophyta</taxon>
        <taxon>Embryophyta</taxon>
        <taxon>Tracheophyta</taxon>
        <taxon>Spermatophyta</taxon>
        <taxon>Magnoliopsida</taxon>
        <taxon>eudicotyledons</taxon>
        <taxon>Gunneridae</taxon>
        <taxon>Pentapetalae</taxon>
        <taxon>rosids</taxon>
        <taxon>fabids</taxon>
        <taxon>Fabales</taxon>
        <taxon>Fabaceae</taxon>
        <taxon>Papilionoideae</taxon>
        <taxon>50 kb inversion clade</taxon>
        <taxon>NPAAA clade</taxon>
        <taxon>Hologalegina</taxon>
        <taxon>IRL clade</taxon>
        <taxon>Trifolieae</taxon>
        <taxon>Trifolium</taxon>
    </lineage>
</organism>
<evidence type="ECO:0000313" key="2">
    <source>
        <dbReference type="EMBL" id="MCI00774.1"/>
    </source>
</evidence>
<dbReference type="EMBL" id="LXQA010044198">
    <property type="protein sequence ID" value="MCI00774.1"/>
    <property type="molecule type" value="Genomic_DNA"/>
</dbReference>
<name>A0A392NN16_9FABA</name>
<proteinExistence type="predicted"/>
<reference evidence="2 3" key="1">
    <citation type="journal article" date="2018" name="Front. Plant Sci.">
        <title>Red Clover (Trifolium pratense) and Zigzag Clover (T. medium) - A Picture of Genomic Similarities and Differences.</title>
        <authorList>
            <person name="Dluhosova J."/>
            <person name="Istvanek J."/>
            <person name="Nedelnik J."/>
            <person name="Repkova J."/>
        </authorList>
    </citation>
    <scope>NUCLEOTIDE SEQUENCE [LARGE SCALE GENOMIC DNA]</scope>
    <source>
        <strain evidence="3">cv. 10/8</strain>
        <tissue evidence="2">Leaf</tissue>
    </source>
</reference>
<sequence length="126" mass="14080">FLFKNGKPRKLQPDVNDNGENVVNQENPLVMDLEPEEMDLTLGDEDRSHLELEELCRCKAHSYHHPSMFLDSESSSAIGKKAPTIVLPSNVDEFDWVLDDIIGVLSCFPTTVALQDAYQNVGLSCC</sequence>
<feature type="non-terminal residue" evidence="2">
    <location>
        <position position="1"/>
    </location>
</feature>
<dbReference type="AlphaFoldDB" id="A0A392NN16"/>
<accession>A0A392NN16</accession>
<feature type="region of interest" description="Disordered" evidence="1">
    <location>
        <begin position="1"/>
        <end position="22"/>
    </location>
</feature>
<protein>
    <submittedName>
        <fullName evidence="2">Uncharacterized protein</fullName>
    </submittedName>
</protein>